<keyword evidence="2 7" id="KW-0732">Signal</keyword>
<dbReference type="InterPro" id="IPR016186">
    <property type="entry name" value="C-type_lectin-like/link_sf"/>
</dbReference>
<dbReference type="PROSITE" id="PS00010">
    <property type="entry name" value="ASX_HYDROXYL"/>
    <property type="match status" value="3"/>
</dbReference>
<dbReference type="CDD" id="cd00037">
    <property type="entry name" value="CLECT"/>
    <property type="match status" value="1"/>
</dbReference>
<proteinExistence type="predicted"/>
<dbReference type="Pfam" id="PF00100">
    <property type="entry name" value="Zona_pellucida"/>
    <property type="match status" value="1"/>
</dbReference>
<organism evidence="11 12">
    <name type="scientific">Clavelina lepadiformis</name>
    <name type="common">Light-bulb sea squirt</name>
    <name type="synonym">Ascidia lepadiformis</name>
    <dbReference type="NCBI Taxonomy" id="159417"/>
    <lineage>
        <taxon>Eukaryota</taxon>
        <taxon>Metazoa</taxon>
        <taxon>Chordata</taxon>
        <taxon>Tunicata</taxon>
        <taxon>Ascidiacea</taxon>
        <taxon>Aplousobranchia</taxon>
        <taxon>Clavelinidae</taxon>
        <taxon>Clavelina</taxon>
    </lineage>
</organism>
<evidence type="ECO:0000256" key="6">
    <source>
        <dbReference type="SAM" id="Phobius"/>
    </source>
</evidence>
<dbReference type="InterPro" id="IPR049883">
    <property type="entry name" value="NOTCH1_EGF-like"/>
</dbReference>
<dbReference type="Gene3D" id="2.60.40.3210">
    <property type="entry name" value="Zona pellucida, ZP-N domain"/>
    <property type="match status" value="1"/>
</dbReference>
<feature type="domain" description="ZP" evidence="10">
    <location>
        <begin position="494"/>
        <end position="877"/>
    </location>
</feature>
<dbReference type="InterPro" id="IPR000152">
    <property type="entry name" value="EGF-type_Asp/Asn_hydroxyl_site"/>
</dbReference>
<evidence type="ECO:0000259" key="9">
    <source>
        <dbReference type="PROSITE" id="PS50041"/>
    </source>
</evidence>
<dbReference type="SMART" id="SM00034">
    <property type="entry name" value="CLECT"/>
    <property type="match status" value="1"/>
</dbReference>
<reference evidence="11 12" key="1">
    <citation type="submission" date="2024-02" db="EMBL/GenBank/DDBJ databases">
        <authorList>
            <person name="Daric V."/>
            <person name="Darras S."/>
        </authorList>
    </citation>
    <scope>NUCLEOTIDE SEQUENCE [LARGE SCALE GENOMIC DNA]</scope>
</reference>
<evidence type="ECO:0000256" key="7">
    <source>
        <dbReference type="SAM" id="SignalP"/>
    </source>
</evidence>
<evidence type="ECO:0000256" key="5">
    <source>
        <dbReference type="PROSITE-ProRule" id="PRU00076"/>
    </source>
</evidence>
<sequence>MMKLLICLILISNGMITMQQVPASDFEHEGCFSYSKDFMYNVDRGTGHKRLATSADARSDEAAKTSCFDVANTHHIKYFGIHNKTCLVQLSDKTRFDKNGEDYSCVNGVGGRTGVDIYRNLQYDPTSVEQPIKGNHEGKEYTILMYPALNFEHANILCEQEAEELAQLESLNEIEFSKTLFQNVADWRKKTFWVGASRDQGSRFYWGKTKVAPVYLTGTDQNWADNQPVAASGNNTNCVAISGLDNLKWIADDCGSFSNYPLCEQFYHHHDDDDETQGVVLDQGDPNVDEEIENKDNTGLGTIDCPLGQVANTDGNCIDEPGAASQDIQAGDAAVQSSQQDPSSQCSPGYRLSKYGGCIDIDECAGNPCGYGWCENAPGSYKCVCWRGVRWDATKKTCVDINECDDPTSCVGGSCENFMRTYACRCPRGYHLNHANTTCVDTDECANHEDICHINARCINLAGGYRCECMKQFIGDGITDCRLSALARSSFQVTCHPNLMKIKVEPWVIQVYGLLTLRDTKCEGVKKTIGNSEYWVFSIRHFLADCENMIQKNETHFIYSNVLTNKKSISNGGGVSSGNTLEARWSCAFKSKNLPTTLQSGHEIAGVGFVNFHYGQPNRNGVFEGPYRAPMRIPEGGDVVDGSPTVYPDLLDAAMGPSNYSLDGEVPDDFVPERAPVLEGVEIAGMPILPPVTLPNGTVVIPGKNYPLPKFISDLLPDIDRDEQPGIRVLDASSHDLNKLDGVGKYLIYMWPYTDETYLHIERKTIYKTRDVLHIRAFVSTTDTRISVIATNCWGTPLSNPSSLPSIQLISNGCAVPDVLQNSIEVFSNGESRAADFKTQIFKFKGHNTTFIHCRVDLCDLSKHDCRPRCSETLNRRKRRSVDMEVEKTLFELSNNSLGHERITIGPFYINYHEDETGAEEQQNSPLIIVIPIVASVALIVIVGIIVLGCVRCRAMKQERAPKRRVAKVHEENLLA</sequence>
<dbReference type="SUPFAM" id="SSF57184">
    <property type="entry name" value="Growth factor receptor domain"/>
    <property type="match status" value="1"/>
</dbReference>
<keyword evidence="6" id="KW-1133">Transmembrane helix</keyword>
<dbReference type="Gene3D" id="2.10.25.10">
    <property type="entry name" value="Laminin"/>
    <property type="match status" value="3"/>
</dbReference>
<evidence type="ECO:0000313" key="12">
    <source>
        <dbReference type="Proteomes" id="UP001642483"/>
    </source>
</evidence>
<keyword evidence="4" id="KW-1015">Disulfide bond</keyword>
<protein>
    <submittedName>
        <fullName evidence="11">Uncharacterized protein</fullName>
    </submittedName>
</protein>
<keyword evidence="3" id="KW-0677">Repeat</keyword>
<feature type="chain" id="PRO_5047242164" evidence="7">
    <location>
        <begin position="20"/>
        <end position="976"/>
    </location>
</feature>
<keyword evidence="6" id="KW-0812">Transmembrane</keyword>
<feature type="domain" description="EGF-like" evidence="8">
    <location>
        <begin position="441"/>
        <end position="482"/>
    </location>
</feature>
<dbReference type="PROSITE" id="PS51034">
    <property type="entry name" value="ZP_2"/>
    <property type="match status" value="1"/>
</dbReference>
<keyword evidence="6" id="KW-0472">Membrane</keyword>
<dbReference type="EMBL" id="CAWYQH010000001">
    <property type="protein sequence ID" value="CAK8671818.1"/>
    <property type="molecule type" value="Genomic_DNA"/>
</dbReference>
<dbReference type="PANTHER" id="PTHR14002">
    <property type="entry name" value="ENDOGLIN/TGF-BETA RECEPTOR TYPE III"/>
    <property type="match status" value="1"/>
</dbReference>
<dbReference type="InterPro" id="IPR009030">
    <property type="entry name" value="Growth_fac_rcpt_cys_sf"/>
</dbReference>
<evidence type="ECO:0000256" key="3">
    <source>
        <dbReference type="ARBA" id="ARBA00022737"/>
    </source>
</evidence>
<evidence type="ECO:0000256" key="1">
    <source>
        <dbReference type="ARBA" id="ARBA00022536"/>
    </source>
</evidence>
<dbReference type="InterPro" id="IPR001881">
    <property type="entry name" value="EGF-like_Ca-bd_dom"/>
</dbReference>
<evidence type="ECO:0000256" key="4">
    <source>
        <dbReference type="ARBA" id="ARBA00023157"/>
    </source>
</evidence>
<comment type="caution">
    <text evidence="11">The sequence shown here is derived from an EMBL/GenBank/DDBJ whole genome shotgun (WGS) entry which is preliminary data.</text>
</comment>
<dbReference type="PANTHER" id="PTHR14002:SF43">
    <property type="entry name" value="DELTA-LIKE PROTEIN"/>
    <property type="match status" value="1"/>
</dbReference>
<dbReference type="Gene3D" id="3.10.100.10">
    <property type="entry name" value="Mannose-Binding Protein A, subunit A"/>
    <property type="match status" value="1"/>
</dbReference>
<dbReference type="InterPro" id="IPR016187">
    <property type="entry name" value="CTDL_fold"/>
</dbReference>
<feature type="transmembrane region" description="Helical" evidence="6">
    <location>
        <begin position="927"/>
        <end position="951"/>
    </location>
</feature>
<name>A0ABP0EZL2_CLALP</name>
<dbReference type="Gene3D" id="2.60.40.4100">
    <property type="entry name" value="Zona pellucida, ZP-C domain"/>
    <property type="match status" value="1"/>
</dbReference>
<keyword evidence="1 5" id="KW-0245">EGF-like domain</keyword>
<evidence type="ECO:0000259" key="8">
    <source>
        <dbReference type="PROSITE" id="PS50026"/>
    </source>
</evidence>
<dbReference type="PROSITE" id="PS50026">
    <property type="entry name" value="EGF_3"/>
    <property type="match status" value="2"/>
</dbReference>
<dbReference type="SUPFAM" id="SSF56436">
    <property type="entry name" value="C-type lectin-like"/>
    <property type="match status" value="1"/>
</dbReference>
<gene>
    <name evidence="11" type="ORF">CVLEPA_LOCUS853</name>
</gene>
<dbReference type="InterPro" id="IPR042235">
    <property type="entry name" value="ZP-C_dom"/>
</dbReference>
<dbReference type="CDD" id="cd00054">
    <property type="entry name" value="EGF_CA"/>
    <property type="match status" value="3"/>
</dbReference>
<dbReference type="SMART" id="SM00241">
    <property type="entry name" value="ZP"/>
    <property type="match status" value="1"/>
</dbReference>
<dbReference type="InterPro" id="IPR055355">
    <property type="entry name" value="ZP-C"/>
</dbReference>
<dbReference type="InterPro" id="IPR000742">
    <property type="entry name" value="EGF"/>
</dbReference>
<feature type="domain" description="C-type lectin" evidence="9">
    <location>
        <begin position="136"/>
        <end position="254"/>
    </location>
</feature>
<dbReference type="InterPro" id="IPR018097">
    <property type="entry name" value="EGF_Ca-bd_CS"/>
</dbReference>
<accession>A0ABP0EZL2</accession>
<evidence type="ECO:0000259" key="10">
    <source>
        <dbReference type="PROSITE" id="PS51034"/>
    </source>
</evidence>
<dbReference type="InterPro" id="IPR001304">
    <property type="entry name" value="C-type_lectin-like"/>
</dbReference>
<evidence type="ECO:0000256" key="2">
    <source>
        <dbReference type="ARBA" id="ARBA00022729"/>
    </source>
</evidence>
<dbReference type="InterPro" id="IPR001507">
    <property type="entry name" value="ZP_dom"/>
</dbReference>
<dbReference type="PROSITE" id="PS50041">
    <property type="entry name" value="C_TYPE_LECTIN_2"/>
    <property type="match status" value="1"/>
</dbReference>
<dbReference type="Pfam" id="PF07645">
    <property type="entry name" value="EGF_CA"/>
    <property type="match status" value="3"/>
</dbReference>
<dbReference type="SMART" id="SM00179">
    <property type="entry name" value="EGF_CA"/>
    <property type="match status" value="3"/>
</dbReference>
<comment type="caution">
    <text evidence="5">Lacks conserved residue(s) required for the propagation of feature annotation.</text>
</comment>
<dbReference type="Proteomes" id="UP001642483">
    <property type="component" value="Unassembled WGS sequence"/>
</dbReference>
<dbReference type="SUPFAM" id="SSF57196">
    <property type="entry name" value="EGF/Laminin"/>
    <property type="match status" value="1"/>
</dbReference>
<keyword evidence="12" id="KW-1185">Reference proteome</keyword>
<dbReference type="PROSITE" id="PS01187">
    <property type="entry name" value="EGF_CA"/>
    <property type="match status" value="1"/>
</dbReference>
<dbReference type="SMART" id="SM00181">
    <property type="entry name" value="EGF"/>
    <property type="match status" value="3"/>
</dbReference>
<feature type="domain" description="EGF-like" evidence="8">
    <location>
        <begin position="400"/>
        <end position="436"/>
    </location>
</feature>
<feature type="signal peptide" evidence="7">
    <location>
        <begin position="1"/>
        <end position="19"/>
    </location>
</feature>
<evidence type="ECO:0000313" key="11">
    <source>
        <dbReference type="EMBL" id="CAK8671818.1"/>
    </source>
</evidence>